<comment type="similarity">
    <text evidence="1">Belongs to the SOS response-associated peptidase family.</text>
</comment>
<dbReference type="Proteomes" id="UP001172155">
    <property type="component" value="Unassembled WGS sequence"/>
</dbReference>
<feature type="region of interest" description="Disordered" evidence="8">
    <location>
        <begin position="57"/>
        <end position="82"/>
    </location>
</feature>
<dbReference type="PANTHER" id="PTHR13604:SF0">
    <property type="entry name" value="ABASIC SITE PROCESSING PROTEIN HMCES"/>
    <property type="match status" value="1"/>
</dbReference>
<keyword evidence="6" id="KW-0238">DNA-binding</keyword>
<dbReference type="GO" id="GO:0003697">
    <property type="term" value="F:single-stranded DNA binding"/>
    <property type="evidence" value="ECO:0007669"/>
    <property type="project" value="InterPro"/>
</dbReference>
<evidence type="ECO:0000256" key="3">
    <source>
        <dbReference type="ARBA" id="ARBA00022763"/>
    </source>
</evidence>
<dbReference type="PANTHER" id="PTHR13604">
    <property type="entry name" value="DC12-RELATED"/>
    <property type="match status" value="1"/>
</dbReference>
<evidence type="ECO:0000256" key="6">
    <source>
        <dbReference type="ARBA" id="ARBA00023125"/>
    </source>
</evidence>
<dbReference type="Pfam" id="PF02586">
    <property type="entry name" value="SRAP"/>
    <property type="match status" value="1"/>
</dbReference>
<feature type="region of interest" description="Disordered" evidence="8">
    <location>
        <begin position="266"/>
        <end position="384"/>
    </location>
</feature>
<protein>
    <recommendedName>
        <fullName evidence="11">DUF159-domain-containing protein</fullName>
    </recommendedName>
</protein>
<dbReference type="InterPro" id="IPR036590">
    <property type="entry name" value="SRAP-like"/>
</dbReference>
<gene>
    <name evidence="9" type="ORF">B0T18DRAFT_439023</name>
</gene>
<sequence length="384" mass="42196">MCGRYVLALTPSVIRRMLQDNDMLIDDAPPDDGPLAPRQSYNFAPTYHGIVLRAAEAPSPQDSTSSGTSNNTPFADTSTPKHQQQHCILQTMKWGLVPAWTAKNNTTKNTTTTHLKTINCRADSLAQPTGLWARLRHKRRCIVLADGFYEWLKTGPSGKTRTPYYIKRSDGLPMCFAGLWDYVPPSKNADGEVAGEGLYSYTIVTTESCEALRFLHDRMPVRWLGVAEGSFGEVGGLLRPWEEEGGLEVYKKRFVEPVEGGKGDIAGWFKAEGKSGGEEDEEEGGKDVEVEVKDEEGDVKQEMKSVDEVEEDAGVSEKGVKREAEGETKDEPPQKKMMGLASPSPVKSRPKISATRNVHKSPKKGVKGKGDGSQKITKFFGNSA</sequence>
<accession>A0AA40EP35</accession>
<keyword evidence="2" id="KW-0645">Protease</keyword>
<organism evidence="9 10">
    <name type="scientific">Schizothecium vesticola</name>
    <dbReference type="NCBI Taxonomy" id="314040"/>
    <lineage>
        <taxon>Eukaryota</taxon>
        <taxon>Fungi</taxon>
        <taxon>Dikarya</taxon>
        <taxon>Ascomycota</taxon>
        <taxon>Pezizomycotina</taxon>
        <taxon>Sordariomycetes</taxon>
        <taxon>Sordariomycetidae</taxon>
        <taxon>Sordariales</taxon>
        <taxon>Schizotheciaceae</taxon>
        <taxon>Schizothecium</taxon>
    </lineage>
</organism>
<evidence type="ECO:0000256" key="2">
    <source>
        <dbReference type="ARBA" id="ARBA00022670"/>
    </source>
</evidence>
<keyword evidence="10" id="KW-1185">Reference proteome</keyword>
<dbReference type="InterPro" id="IPR003738">
    <property type="entry name" value="SRAP"/>
</dbReference>
<keyword evidence="7" id="KW-0456">Lyase</keyword>
<proteinExistence type="inferred from homology"/>
<evidence type="ECO:0000256" key="7">
    <source>
        <dbReference type="ARBA" id="ARBA00023239"/>
    </source>
</evidence>
<feature type="compositionally biased region" description="Polar residues" evidence="8">
    <location>
        <begin position="60"/>
        <end position="82"/>
    </location>
</feature>
<reference evidence="9" key="1">
    <citation type="submission" date="2023-06" db="EMBL/GenBank/DDBJ databases">
        <title>Genome-scale phylogeny and comparative genomics of the fungal order Sordariales.</title>
        <authorList>
            <consortium name="Lawrence Berkeley National Laboratory"/>
            <person name="Hensen N."/>
            <person name="Bonometti L."/>
            <person name="Westerberg I."/>
            <person name="Brannstrom I.O."/>
            <person name="Guillou S."/>
            <person name="Cros-Aarteil S."/>
            <person name="Calhoun S."/>
            <person name="Haridas S."/>
            <person name="Kuo A."/>
            <person name="Mondo S."/>
            <person name="Pangilinan J."/>
            <person name="Riley R."/>
            <person name="LaButti K."/>
            <person name="Andreopoulos B."/>
            <person name="Lipzen A."/>
            <person name="Chen C."/>
            <person name="Yanf M."/>
            <person name="Daum C."/>
            <person name="Ng V."/>
            <person name="Clum A."/>
            <person name="Steindorff A."/>
            <person name="Ohm R."/>
            <person name="Martin F."/>
            <person name="Silar P."/>
            <person name="Natvig D."/>
            <person name="Lalanne C."/>
            <person name="Gautier V."/>
            <person name="Ament-velasquez S.L."/>
            <person name="Kruys A."/>
            <person name="Hutchinson M.I."/>
            <person name="Powell A.J."/>
            <person name="Barry K."/>
            <person name="Miller A.N."/>
            <person name="Grigoriev I.V."/>
            <person name="Debuchy R."/>
            <person name="Gladieux P."/>
            <person name="Thoren M.H."/>
            <person name="Johannesson H."/>
        </authorList>
    </citation>
    <scope>NUCLEOTIDE SEQUENCE</scope>
    <source>
        <strain evidence="9">SMH3187-1</strain>
    </source>
</reference>
<dbReference type="EMBL" id="JAUKUD010000005">
    <property type="protein sequence ID" value="KAK0742898.1"/>
    <property type="molecule type" value="Genomic_DNA"/>
</dbReference>
<keyword evidence="3" id="KW-0227">DNA damage</keyword>
<keyword evidence="4" id="KW-0378">Hydrolase</keyword>
<dbReference type="GO" id="GO:0016829">
    <property type="term" value="F:lyase activity"/>
    <property type="evidence" value="ECO:0007669"/>
    <property type="project" value="UniProtKB-KW"/>
</dbReference>
<feature type="compositionally biased region" description="Basic and acidic residues" evidence="8">
    <location>
        <begin position="298"/>
        <end position="307"/>
    </location>
</feature>
<feature type="compositionally biased region" description="Basic residues" evidence="8">
    <location>
        <begin position="357"/>
        <end position="367"/>
    </location>
</feature>
<evidence type="ECO:0008006" key="11">
    <source>
        <dbReference type="Google" id="ProtNLM"/>
    </source>
</evidence>
<evidence type="ECO:0000256" key="5">
    <source>
        <dbReference type="ARBA" id="ARBA00023124"/>
    </source>
</evidence>
<dbReference type="AlphaFoldDB" id="A0AA40EP35"/>
<evidence type="ECO:0000256" key="1">
    <source>
        <dbReference type="ARBA" id="ARBA00008136"/>
    </source>
</evidence>
<evidence type="ECO:0000313" key="10">
    <source>
        <dbReference type="Proteomes" id="UP001172155"/>
    </source>
</evidence>
<dbReference type="SUPFAM" id="SSF143081">
    <property type="entry name" value="BB1717-like"/>
    <property type="match status" value="1"/>
</dbReference>
<feature type="compositionally biased region" description="Basic and acidic residues" evidence="8">
    <location>
        <begin position="318"/>
        <end position="334"/>
    </location>
</feature>
<feature type="compositionally biased region" description="Polar residues" evidence="8">
    <location>
        <begin position="374"/>
        <end position="384"/>
    </location>
</feature>
<evidence type="ECO:0000256" key="8">
    <source>
        <dbReference type="SAM" id="MobiDB-lite"/>
    </source>
</evidence>
<dbReference type="Gene3D" id="3.90.1680.10">
    <property type="entry name" value="SOS response associated peptidase-like"/>
    <property type="match status" value="1"/>
</dbReference>
<dbReference type="GO" id="GO:0006508">
    <property type="term" value="P:proteolysis"/>
    <property type="evidence" value="ECO:0007669"/>
    <property type="project" value="UniProtKB-KW"/>
</dbReference>
<name>A0AA40EP35_9PEZI</name>
<dbReference type="GO" id="GO:0008233">
    <property type="term" value="F:peptidase activity"/>
    <property type="evidence" value="ECO:0007669"/>
    <property type="project" value="UniProtKB-KW"/>
</dbReference>
<keyword evidence="5" id="KW-0190">Covalent protein-DNA linkage</keyword>
<dbReference type="GO" id="GO:0106300">
    <property type="term" value="P:protein-DNA covalent cross-linking repair"/>
    <property type="evidence" value="ECO:0007669"/>
    <property type="project" value="InterPro"/>
</dbReference>
<evidence type="ECO:0000256" key="4">
    <source>
        <dbReference type="ARBA" id="ARBA00022801"/>
    </source>
</evidence>
<evidence type="ECO:0000313" key="9">
    <source>
        <dbReference type="EMBL" id="KAK0742898.1"/>
    </source>
</evidence>
<comment type="caution">
    <text evidence="9">The sequence shown here is derived from an EMBL/GenBank/DDBJ whole genome shotgun (WGS) entry which is preliminary data.</text>
</comment>